<evidence type="ECO:0000256" key="4">
    <source>
        <dbReference type="ARBA" id="ARBA00023306"/>
    </source>
</evidence>
<dbReference type="GO" id="GO:0032153">
    <property type="term" value="C:cell division site"/>
    <property type="evidence" value="ECO:0007669"/>
    <property type="project" value="TreeGrafter"/>
</dbReference>
<evidence type="ECO:0000256" key="2">
    <source>
        <dbReference type="ARBA" id="ARBA00022618"/>
    </source>
</evidence>
<name>A0A3P3QLR1_9GAMM</name>
<comment type="function">
    <text evidence="5">Cell division factor that enhances FtsZ-ring assembly. Directly interacts with FtsZ and promotes bundling of FtsZ protofilaments, with a reduction in FtsZ GTPase activity.</text>
</comment>
<dbReference type="PANTHER" id="PTHR39455">
    <property type="entry name" value="CELL DIVISION PROTEIN ZAPD"/>
    <property type="match status" value="1"/>
</dbReference>
<dbReference type="GO" id="GO:0000917">
    <property type="term" value="P:division septum assembly"/>
    <property type="evidence" value="ECO:0007669"/>
    <property type="project" value="UniProtKB-KW"/>
</dbReference>
<dbReference type="Proteomes" id="UP000276260">
    <property type="component" value="Unassembled WGS sequence"/>
</dbReference>
<dbReference type="EMBL" id="RRCF01000002">
    <property type="protein sequence ID" value="RRJ21283.1"/>
    <property type="molecule type" value="Genomic_DNA"/>
</dbReference>
<keyword evidence="3 5" id="KW-0717">Septation</keyword>
<gene>
    <name evidence="5 6" type="primary">zapD</name>
    <name evidence="6" type="ORF">EIK76_10405</name>
</gene>
<evidence type="ECO:0000256" key="1">
    <source>
        <dbReference type="ARBA" id="ARBA00022490"/>
    </source>
</evidence>
<dbReference type="AlphaFoldDB" id="A0A3P3QLR1"/>
<dbReference type="GO" id="GO:0043093">
    <property type="term" value="P:FtsZ-dependent cytokinesis"/>
    <property type="evidence" value="ECO:0007669"/>
    <property type="project" value="UniProtKB-UniRule"/>
</dbReference>
<evidence type="ECO:0000256" key="5">
    <source>
        <dbReference type="HAMAP-Rule" id="MF_01092"/>
    </source>
</evidence>
<accession>A0A3P3QLR1</accession>
<evidence type="ECO:0000256" key="3">
    <source>
        <dbReference type="ARBA" id="ARBA00023210"/>
    </source>
</evidence>
<dbReference type="HAMAP" id="MF_01092">
    <property type="entry name" value="ZapD"/>
    <property type="match status" value="1"/>
</dbReference>
<dbReference type="OrthoDB" id="5294622at2"/>
<dbReference type="SUPFAM" id="SSF160950">
    <property type="entry name" value="YacF-like"/>
    <property type="match status" value="1"/>
</dbReference>
<sequence length="248" mass="29292">MTSILYEHPLNEKVRTYLRVEYLFQQVTKLLPLETEWQQQGFFTSLFSLIEVLERNDVRPDLIKDVERCESALVNWSRHPSISDDMLQTMLQKAVRLQSDLLRCSKFATSLKEDKFLAPLRQRFFIPGGTCYFDLPQLQYWFSQPLVQRKKAAQDWLEQLALVETAIAYVLTFIRERGQFQPLIAENGFFQSNTEQFELLRIEYSMEYQSYPTISGNRYRYAIRFMQLCDSLGRTTIDKAIPFKLACC</sequence>
<dbReference type="GO" id="GO:0005737">
    <property type="term" value="C:cytoplasm"/>
    <property type="evidence" value="ECO:0007669"/>
    <property type="project" value="UniProtKB-SubCell"/>
</dbReference>
<keyword evidence="4 5" id="KW-0131">Cell cycle</keyword>
<keyword evidence="1 5" id="KW-0963">Cytoplasm</keyword>
<dbReference type="PANTHER" id="PTHR39455:SF1">
    <property type="entry name" value="CELL DIVISION PROTEIN ZAPD"/>
    <property type="match status" value="1"/>
</dbReference>
<organism evidence="6 7">
    <name type="scientific">Rheinheimera mesophila</name>
    <dbReference type="NCBI Taxonomy" id="1547515"/>
    <lineage>
        <taxon>Bacteria</taxon>
        <taxon>Pseudomonadati</taxon>
        <taxon>Pseudomonadota</taxon>
        <taxon>Gammaproteobacteria</taxon>
        <taxon>Chromatiales</taxon>
        <taxon>Chromatiaceae</taxon>
        <taxon>Rheinheimera</taxon>
    </lineage>
</organism>
<dbReference type="Pfam" id="PF07072">
    <property type="entry name" value="ZapD"/>
    <property type="match status" value="1"/>
</dbReference>
<dbReference type="InterPro" id="IPR009777">
    <property type="entry name" value="ZapD"/>
</dbReference>
<dbReference type="Gene3D" id="1.10.3900.10">
    <property type="entry name" value="YacF-like"/>
    <property type="match status" value="1"/>
</dbReference>
<comment type="similarity">
    <text evidence="5">Belongs to the ZapD family.</text>
</comment>
<dbReference type="InterPro" id="IPR036268">
    <property type="entry name" value="ZapD_sf"/>
</dbReference>
<dbReference type="InterPro" id="IPR027462">
    <property type="entry name" value="ZapD_C"/>
</dbReference>
<comment type="subcellular location">
    <subcellularLocation>
        <location evidence="5">Cytoplasm</location>
    </subcellularLocation>
    <text evidence="5">Localizes to mid-cell in an FtsZ-dependent manner.</text>
</comment>
<dbReference type="RefSeq" id="WP_046519060.1">
    <property type="nucleotide sequence ID" value="NZ_LAVS01000007.1"/>
</dbReference>
<evidence type="ECO:0000313" key="6">
    <source>
        <dbReference type="EMBL" id="RRJ21283.1"/>
    </source>
</evidence>
<evidence type="ECO:0000313" key="7">
    <source>
        <dbReference type="Proteomes" id="UP000276260"/>
    </source>
</evidence>
<dbReference type="Gene3D" id="2.60.440.10">
    <property type="entry name" value="YacF-like domains"/>
    <property type="match status" value="1"/>
</dbReference>
<proteinExistence type="inferred from homology"/>
<dbReference type="NCBIfam" id="NF003656">
    <property type="entry name" value="PRK05287.1-4"/>
    <property type="match status" value="1"/>
</dbReference>
<reference evidence="6 7" key="1">
    <citation type="submission" date="2018-11" db="EMBL/GenBank/DDBJ databases">
        <title>Draft genome analysis of Rheinheimera mesophila isolated from an industrial waste site.</title>
        <authorList>
            <person name="Yu Q."/>
            <person name="Qi Y."/>
            <person name="Zhang H."/>
            <person name="Lu Y."/>
            <person name="Pu J."/>
        </authorList>
    </citation>
    <scope>NUCLEOTIDE SEQUENCE [LARGE SCALE GENOMIC DNA]</scope>
    <source>
        <strain evidence="6 7">IITR13</strain>
    </source>
</reference>
<dbReference type="NCBIfam" id="NF003655">
    <property type="entry name" value="PRK05287.1-3"/>
    <property type="match status" value="1"/>
</dbReference>
<keyword evidence="7" id="KW-1185">Reference proteome</keyword>
<comment type="caution">
    <text evidence="6">The sequence shown here is derived from an EMBL/GenBank/DDBJ whole genome shotgun (WGS) entry which is preliminary data.</text>
</comment>
<keyword evidence="2 5" id="KW-0132">Cell division</keyword>
<comment type="subunit">
    <text evidence="5">Interacts with FtsZ.</text>
</comment>
<protein>
    <recommendedName>
        <fullName evidence="5">Cell division protein ZapD</fullName>
    </recommendedName>
    <alternativeName>
        <fullName evidence="5">Z ring-associated protein D</fullName>
    </alternativeName>
</protein>